<dbReference type="RefSeq" id="WP_059747870.1">
    <property type="nucleotide sequence ID" value="NZ_JBOZPR010000022.1"/>
</dbReference>
<dbReference type="Proteomes" id="UP000055702">
    <property type="component" value="Unassembled WGS sequence"/>
</dbReference>
<comment type="caution">
    <text evidence="2">The sequence shown here is derived from an EMBL/GenBank/DDBJ whole genome shotgun (WGS) entry which is preliminary data.</text>
</comment>
<proteinExistence type="predicted"/>
<reference evidence="2 3" key="1">
    <citation type="submission" date="2016-01" db="EMBL/GenBank/DDBJ databases">
        <title>Draft genome of the antarctic isolate Shewanella frigidimarina Ag06-30.</title>
        <authorList>
            <person name="Parmeciano Di Noto G."/>
            <person name="Vazquez S."/>
            <person name="Mac Cormack W."/>
            <person name="Iriarte A."/>
            <person name="Quiroga C."/>
        </authorList>
    </citation>
    <scope>NUCLEOTIDE SEQUENCE [LARGE SCALE GENOMIC DNA]</scope>
    <source>
        <strain evidence="2 3">Ag06-30</strain>
    </source>
</reference>
<evidence type="ECO:0000313" key="3">
    <source>
        <dbReference type="Proteomes" id="UP000055702"/>
    </source>
</evidence>
<name>A0A119CYJ8_SHEFR</name>
<dbReference type="EMBL" id="LRDC01000079">
    <property type="protein sequence ID" value="KVW99916.1"/>
    <property type="molecule type" value="Genomic_DNA"/>
</dbReference>
<evidence type="ECO:0000256" key="1">
    <source>
        <dbReference type="SAM" id="SignalP"/>
    </source>
</evidence>
<keyword evidence="1" id="KW-0732">Signal</keyword>
<organism evidence="2">
    <name type="scientific">Shewanella frigidimarina</name>
    <dbReference type="NCBI Taxonomy" id="56812"/>
    <lineage>
        <taxon>Bacteria</taxon>
        <taxon>Pseudomonadati</taxon>
        <taxon>Pseudomonadota</taxon>
        <taxon>Gammaproteobacteria</taxon>
        <taxon>Alteromonadales</taxon>
        <taxon>Shewanellaceae</taxon>
        <taxon>Shewanella</taxon>
    </lineage>
</organism>
<sequence length="173" mass="18522">MYSIIKQSIITTAASLVLIIPAMASAQDISTRFKPTLATFVEAAKLDCATLDKGVLEVTDGGIYFTTDFNQDGITDPIIDTRAFSCSSSATLFNGGTGGHYINIFVSNDDNSYKRFEFLAQDSTVLSLGSSPVLLLKHHGTSCNLVGPSACFAAYSWAEGTFNTTNAIIRPQE</sequence>
<accession>A0A119CYJ8</accession>
<evidence type="ECO:0000313" key="2">
    <source>
        <dbReference type="EMBL" id="KVW99916.1"/>
    </source>
</evidence>
<protein>
    <submittedName>
        <fullName evidence="2">Uncharacterized protein</fullName>
    </submittedName>
</protein>
<feature type="signal peptide" evidence="1">
    <location>
        <begin position="1"/>
        <end position="26"/>
    </location>
</feature>
<feature type="chain" id="PRO_5007161854" evidence="1">
    <location>
        <begin position="27"/>
        <end position="173"/>
    </location>
</feature>
<dbReference type="AlphaFoldDB" id="A0A119CYJ8"/>
<gene>
    <name evidence="2" type="ORF">AWJ07_10225</name>
</gene>